<dbReference type="GO" id="GO:0071944">
    <property type="term" value="C:cell periphery"/>
    <property type="evidence" value="ECO:0007669"/>
    <property type="project" value="TreeGrafter"/>
</dbReference>
<dbReference type="GO" id="GO:0046513">
    <property type="term" value="P:ceramide biosynthetic process"/>
    <property type="evidence" value="ECO:0007669"/>
    <property type="project" value="TreeGrafter"/>
</dbReference>
<keyword evidence="3" id="KW-1185">Reference proteome</keyword>
<dbReference type="Gene3D" id="1.25.40.20">
    <property type="entry name" value="Ankyrin repeat-containing domain"/>
    <property type="match status" value="1"/>
</dbReference>
<protein>
    <submittedName>
        <fullName evidence="2">Uncharacterized protein</fullName>
    </submittedName>
</protein>
<dbReference type="SUPFAM" id="SSF48403">
    <property type="entry name" value="Ankyrin repeat"/>
    <property type="match status" value="1"/>
</dbReference>
<proteinExistence type="predicted"/>
<dbReference type="PANTHER" id="PTHR12393:SF6">
    <property type="entry name" value="SPHINGOMYELIN PHOSPHODIESTERASE 2"/>
    <property type="match status" value="1"/>
</dbReference>
<sequence>MMPAAVALGDTGGDSHSFGRGAHGIADGGAQHPRGWRDLTPDLIARIASYAHPNDVAGGLKLLNVEAAACLRKHRRLSLAAPPQAWPLHDLPPRAQQPWPRDAFARHWGRPEPWRVLNLRERRRLLCLAASSGHAASLDAALAHCGCALDVHPLESAAAAGDVAACSTLLSAGCEWGQSVFAAAAAAGHLPVCQSFWDAGLRPPPVRNSRSAVVEAACRGGHARVLQWFEEVGFVRLLLAPEPQPAGCGPSDPGGSGAHGSGSAAAGTAAGTARPAPDARYYLHAFATVMAASRGHSALLRRLLDFGRGRYDCVPNGGACTASGAHGASGANGIKGGGGGGAGGSNGGGGGGGLLDGVARPHREALLAALAFGGTAEEFAAAYDEQPLFAAPAGNGGLALGEHDCAALLQQAAGSPRPDGSWADKVEFILLRLRQRTSGEDAAADSGWAPALEAERDGLWSVWEGVAKHPDSDEVERRMRFFVAKGFQPGPGALKVAVASGSVGALRFLLDECGLALTPEVGDQAARCGRLGVIQMLQSRGRLRIDEQLVTSALMGVRGAGMAGTSDVNYGAVYANSGAQHGTGTEAMPVLRCLVQGLMTAGGGGGGGEASGSGSGGGGERAGYGGLAEGVDLCSGRAGSGRSGLLPASPAPRVWVHLLGEACRSGVSDIDLLAGLLLRTGLSVRPAAAAAAGAAADGDDSDRRRTELVSYVVLSMLAAGSEAAVRWAARRLRAVCWGPVPSLTPDQLWTAALGGNFAAIRAACDADLGRMPDWLPDCAYEVGRMGPGHVAAALRYFLQQPDCRGARSWWRLWRRLRAEHADPPWMLLTPAQVDWLRRREERQAQERERAARRAAGRVLCGLAGVLRRVWGQRGAGEGGDAEVAGPERQ</sequence>
<dbReference type="OrthoDB" id="63159at2759"/>
<dbReference type="GO" id="GO:0005783">
    <property type="term" value="C:endoplasmic reticulum"/>
    <property type="evidence" value="ECO:0007669"/>
    <property type="project" value="TreeGrafter"/>
</dbReference>
<accession>A0A835SQ33</accession>
<dbReference type="AlphaFoldDB" id="A0A835SQ33"/>
<reference evidence="2" key="1">
    <citation type="journal article" date="2020" name="bioRxiv">
        <title>Comparative genomics of Chlamydomonas.</title>
        <authorList>
            <person name="Craig R.J."/>
            <person name="Hasan A.R."/>
            <person name="Ness R.W."/>
            <person name="Keightley P.D."/>
        </authorList>
    </citation>
    <scope>NUCLEOTIDE SEQUENCE</scope>
    <source>
        <strain evidence="2">SAG 7.73</strain>
    </source>
</reference>
<feature type="compositionally biased region" description="Low complexity" evidence="1">
    <location>
        <begin position="261"/>
        <end position="271"/>
    </location>
</feature>
<dbReference type="GO" id="GO:0004620">
    <property type="term" value="F:phospholipase activity"/>
    <property type="evidence" value="ECO:0007669"/>
    <property type="project" value="TreeGrafter"/>
</dbReference>
<dbReference type="PANTHER" id="PTHR12393">
    <property type="entry name" value="SPHINGOMYELIN PHOSPHODIESTERASE RELATED"/>
    <property type="match status" value="1"/>
</dbReference>
<evidence type="ECO:0000313" key="2">
    <source>
        <dbReference type="EMBL" id="KAG2429736.1"/>
    </source>
</evidence>
<dbReference type="InterPro" id="IPR036770">
    <property type="entry name" value="Ankyrin_rpt-contain_sf"/>
</dbReference>
<comment type="caution">
    <text evidence="2">The sequence shown here is derived from an EMBL/GenBank/DDBJ whole genome shotgun (WGS) entry which is preliminary data.</text>
</comment>
<feature type="region of interest" description="Disordered" evidence="1">
    <location>
        <begin position="245"/>
        <end position="271"/>
    </location>
</feature>
<organism evidence="2 3">
    <name type="scientific">Chlamydomonas incerta</name>
    <dbReference type="NCBI Taxonomy" id="51695"/>
    <lineage>
        <taxon>Eukaryota</taxon>
        <taxon>Viridiplantae</taxon>
        <taxon>Chlorophyta</taxon>
        <taxon>core chlorophytes</taxon>
        <taxon>Chlorophyceae</taxon>
        <taxon>CS clade</taxon>
        <taxon>Chlamydomonadales</taxon>
        <taxon>Chlamydomonadaceae</taxon>
        <taxon>Chlamydomonas</taxon>
    </lineage>
</organism>
<evidence type="ECO:0000256" key="1">
    <source>
        <dbReference type="SAM" id="MobiDB-lite"/>
    </source>
</evidence>
<dbReference type="GO" id="GO:0030149">
    <property type="term" value="P:sphingolipid catabolic process"/>
    <property type="evidence" value="ECO:0007669"/>
    <property type="project" value="TreeGrafter"/>
</dbReference>
<dbReference type="Proteomes" id="UP000650467">
    <property type="component" value="Unassembled WGS sequence"/>
</dbReference>
<dbReference type="GO" id="GO:0016020">
    <property type="term" value="C:membrane"/>
    <property type="evidence" value="ECO:0007669"/>
    <property type="project" value="TreeGrafter"/>
</dbReference>
<evidence type="ECO:0000313" key="3">
    <source>
        <dbReference type="Proteomes" id="UP000650467"/>
    </source>
</evidence>
<dbReference type="EMBL" id="JAEHOC010000029">
    <property type="protein sequence ID" value="KAG2429736.1"/>
    <property type="molecule type" value="Genomic_DNA"/>
</dbReference>
<name>A0A835SQ33_CHLIN</name>
<gene>
    <name evidence="2" type="ORF">HXX76_010521</name>
</gene>